<feature type="transmembrane region" description="Helical" evidence="1">
    <location>
        <begin position="55"/>
        <end position="75"/>
    </location>
</feature>
<evidence type="ECO:0008006" key="4">
    <source>
        <dbReference type="Google" id="ProtNLM"/>
    </source>
</evidence>
<feature type="transmembrane region" description="Helical" evidence="1">
    <location>
        <begin position="130"/>
        <end position="152"/>
    </location>
</feature>
<keyword evidence="1" id="KW-0472">Membrane</keyword>
<evidence type="ECO:0000313" key="3">
    <source>
        <dbReference type="Proteomes" id="UP001590951"/>
    </source>
</evidence>
<proteinExistence type="predicted"/>
<keyword evidence="1" id="KW-0812">Transmembrane</keyword>
<reference evidence="2 3" key="1">
    <citation type="submission" date="2024-09" db="EMBL/GenBank/DDBJ databases">
        <title>Rethinking Asexuality: The Enigmatic Case of Functional Sexual Genes in Lepraria (Stereocaulaceae).</title>
        <authorList>
            <person name="Doellman M."/>
            <person name="Sun Y."/>
            <person name="Barcenas-Pena A."/>
            <person name="Lumbsch H.T."/>
            <person name="Grewe F."/>
        </authorList>
    </citation>
    <scope>NUCLEOTIDE SEQUENCE [LARGE SCALE GENOMIC DNA]</scope>
    <source>
        <strain evidence="2 3">Grewe 0041</strain>
    </source>
</reference>
<protein>
    <recommendedName>
        <fullName evidence="4">MARVEL domain-containing protein</fullName>
    </recommendedName>
</protein>
<dbReference type="Proteomes" id="UP001590951">
    <property type="component" value="Unassembled WGS sequence"/>
</dbReference>
<evidence type="ECO:0000256" key="1">
    <source>
        <dbReference type="SAM" id="Phobius"/>
    </source>
</evidence>
<dbReference type="EMBL" id="JBHFEH010000097">
    <property type="protein sequence ID" value="KAL2047541.1"/>
    <property type="molecule type" value="Genomic_DNA"/>
</dbReference>
<feature type="transmembrane region" description="Helical" evidence="1">
    <location>
        <begin position="82"/>
        <end position="101"/>
    </location>
</feature>
<comment type="caution">
    <text evidence="2">The sequence shown here is derived from an EMBL/GenBank/DDBJ whole genome shotgun (WGS) entry which is preliminary data.</text>
</comment>
<name>A0ABR4ARR3_9LECA</name>
<keyword evidence="3" id="KW-1185">Reference proteome</keyword>
<gene>
    <name evidence="2" type="ORF">ABVK25_011399</name>
</gene>
<feature type="transmembrane region" description="Helical" evidence="1">
    <location>
        <begin position="12"/>
        <end position="35"/>
    </location>
</feature>
<sequence>MGKLQLGTRAAASFFCILEFFISALVLGIFSYYLSVLARRGGNTVIPKWEKAVEGISGAAVIYTAFAMILTCFLGGITFFSFLGVVLDILFCGGFIAIAILTDGGRNSCSGVNNSPIGSGEYLSCQLQRVVFIVAIIAAFLFLVSATLEILLSRAHKREKRYGPSPSNNYTSGYGKQRFWQRKNKKNQHNKAMQDTELGAVGAGALEAVEHHHKNGNSNYTGDTAVGDGYGGPNTRYTTAVAPVLPSHNAGYGQPDARYNQPATGYTPTTAYESQSIGVASTVPEMEGTANHPYVQYHQEPYTGVHHGSYVHSNPESNAYTR</sequence>
<keyword evidence="1" id="KW-1133">Transmembrane helix</keyword>
<organism evidence="2 3">
    <name type="scientific">Lepraria finkii</name>
    <dbReference type="NCBI Taxonomy" id="1340010"/>
    <lineage>
        <taxon>Eukaryota</taxon>
        <taxon>Fungi</taxon>
        <taxon>Dikarya</taxon>
        <taxon>Ascomycota</taxon>
        <taxon>Pezizomycotina</taxon>
        <taxon>Lecanoromycetes</taxon>
        <taxon>OSLEUM clade</taxon>
        <taxon>Lecanoromycetidae</taxon>
        <taxon>Lecanorales</taxon>
        <taxon>Lecanorineae</taxon>
        <taxon>Stereocaulaceae</taxon>
        <taxon>Lepraria</taxon>
    </lineage>
</organism>
<accession>A0ABR4ARR3</accession>
<evidence type="ECO:0000313" key="2">
    <source>
        <dbReference type="EMBL" id="KAL2047541.1"/>
    </source>
</evidence>